<keyword evidence="3" id="KW-0808">Transferase</keyword>
<comment type="subcellular location">
    <subcellularLocation>
        <location evidence="1">Nucleus</location>
    </subcellularLocation>
</comment>
<dbReference type="SUPFAM" id="SSF52949">
    <property type="entry name" value="Macro domain-like"/>
    <property type="match status" value="1"/>
</dbReference>
<comment type="caution">
    <text evidence="7">The sequence shown here is derived from an EMBL/GenBank/DDBJ whole genome shotgun (WGS) entry which is preliminary data.</text>
</comment>
<dbReference type="Proteomes" id="UP000663828">
    <property type="component" value="Unassembled WGS sequence"/>
</dbReference>
<evidence type="ECO:0000256" key="2">
    <source>
        <dbReference type="ARBA" id="ARBA00022676"/>
    </source>
</evidence>
<dbReference type="GO" id="GO:0016757">
    <property type="term" value="F:glycosyltransferase activity"/>
    <property type="evidence" value="ECO:0007669"/>
    <property type="project" value="UniProtKB-KW"/>
</dbReference>
<evidence type="ECO:0000313" key="8">
    <source>
        <dbReference type="Proteomes" id="UP000663828"/>
    </source>
</evidence>
<gene>
    <name evidence="7" type="ORF">XAT740_LOCUS35284</name>
</gene>
<dbReference type="PANTHER" id="PTHR14453">
    <property type="entry name" value="PARP/ZINC FINGER CCCH TYPE DOMAIN CONTAINING PROTEIN"/>
    <property type="match status" value="1"/>
</dbReference>
<feature type="compositionally biased region" description="Polar residues" evidence="6">
    <location>
        <begin position="311"/>
        <end position="341"/>
    </location>
</feature>
<dbReference type="InterPro" id="IPR043472">
    <property type="entry name" value="Macro_dom-like"/>
</dbReference>
<dbReference type="SUPFAM" id="SSF56399">
    <property type="entry name" value="ADP-ribosylation"/>
    <property type="match status" value="1"/>
</dbReference>
<evidence type="ECO:0000256" key="4">
    <source>
        <dbReference type="ARBA" id="ARBA00023027"/>
    </source>
</evidence>
<keyword evidence="4" id="KW-0520">NAD</keyword>
<feature type="compositionally biased region" description="Polar residues" evidence="6">
    <location>
        <begin position="347"/>
        <end position="360"/>
    </location>
</feature>
<feature type="compositionally biased region" description="Low complexity" evidence="6">
    <location>
        <begin position="426"/>
        <end position="435"/>
    </location>
</feature>
<protein>
    <recommendedName>
        <fullName evidence="9">PARP</fullName>
    </recommendedName>
</protein>
<evidence type="ECO:0000313" key="7">
    <source>
        <dbReference type="EMBL" id="CAF1422132.1"/>
    </source>
</evidence>
<dbReference type="GO" id="GO:0003714">
    <property type="term" value="F:transcription corepressor activity"/>
    <property type="evidence" value="ECO:0007669"/>
    <property type="project" value="TreeGrafter"/>
</dbReference>
<dbReference type="PANTHER" id="PTHR14453:SF67">
    <property type="entry name" value="POLY [ADP-RIBOSE] POLYMERASE"/>
    <property type="match status" value="1"/>
</dbReference>
<dbReference type="InterPro" id="IPR052056">
    <property type="entry name" value="Mono-ARTD/PARP"/>
</dbReference>
<evidence type="ECO:0000256" key="3">
    <source>
        <dbReference type="ARBA" id="ARBA00022679"/>
    </source>
</evidence>
<keyword evidence="2" id="KW-0328">Glycosyltransferase</keyword>
<dbReference type="EMBL" id="CAJNOR010003522">
    <property type="protein sequence ID" value="CAF1422132.1"/>
    <property type="molecule type" value="Genomic_DNA"/>
</dbReference>
<feature type="region of interest" description="Disordered" evidence="6">
    <location>
        <begin position="231"/>
        <end position="435"/>
    </location>
</feature>
<evidence type="ECO:0000256" key="1">
    <source>
        <dbReference type="ARBA" id="ARBA00004123"/>
    </source>
</evidence>
<feature type="compositionally biased region" description="Basic and acidic residues" evidence="6">
    <location>
        <begin position="404"/>
        <end position="423"/>
    </location>
</feature>
<sequence length="1080" mass="123061">MSLEKLEQILTLFEQCHSGGKPLELTINGDLLKCFALPPKLILDLLQEHSIDAISYLSDDKTKLHFQNNLYLCPIDQTEADSCHSITCKQLHLCEDYILNKSCVQFQSNGKCSHAHSLVTKHNQMVLAQYGMSSTEDHTFQFISRLTRLSLSLTKQPKFFVQSVDKQPITDELIDEWLGDHKSLLSDQKRVNPYTIEFIFEDNEVTSMIEDIIRNHHSSTALVLNKITPDPFSSNRISDATPAKQNTDEDLDQKAQSRAPSITTRRFSNQLRSLEENPTPQTFGRGRGRQTSTVPPNPSSLSSSNGEKKFTFSTRLNSKTNEQTLHSPTNQIKSPTSSMRSTPELVTLNSSQPANHTDNSFPRYVLSKTEQKQKNQAKCQNHCDDSSLSSDYHSPDMMSSPDQQDTKFRPRFVMRDNPLRNKETNSISPTTPKSPSPIVYTFKKQLSDQHLCYLLGPGRKQIIDKDQCEIIRYLPSGCCRSQNFEQGKEIEKQLHSIIPSTLNIDLVKIKEDLALLIRSSAAENLFQQNQSQYAIISEPIKIQCKSTGSSINVVSGDISEVHADMMICISTSNNLRESVLRRAGATVQKQYKERYCSDDALLVDGGLTKAEKILLVPWKTEIDQKDISLSELVTWSIDKAHDRNVKTLSFPPIGTGELNLDPFFVCEALIGAASERLHQYQMNVIFVIYPKSSRIEEDACYQIFRQYLNSLCAQVPSTSNERKPKKTSEVKRRVFKRDIQSKRIITLSTLVNINEHHQLLIESLEKLIDEQVFDLNLVESKLSSQVDSLIDICLSHNVFPRVDCSSKKLTLRGDRESRLQCFFNLCPGKGVHQYSYVFTEMGEKSEEKQFNSYISLKIDEAFAAGEAMIRIQDSEQSILDIDLSKLQVRPIKTRRNAFLVKKPLDDSKIRIPPSWSSSPLKIRTKEISKSSYETLECIHIFQQTMSISDWQIDRIEAIENYPLYLHYMRKKSERTNIYFHGCSFASVQSIVHYGLHSTNASHYGDHLGNCSTGSICLTRDALNSHLYGTRRCTDGKHYLFVVEFIKYDNDNSFLYLSNEDASLALPTYLIVYQRRQPDLN</sequence>
<dbReference type="Gene3D" id="3.90.228.10">
    <property type="match status" value="1"/>
</dbReference>
<accession>A0A815MIR6</accession>
<proteinExistence type="predicted"/>
<reference evidence="7" key="1">
    <citation type="submission" date="2021-02" db="EMBL/GenBank/DDBJ databases">
        <authorList>
            <person name="Nowell W R."/>
        </authorList>
    </citation>
    <scope>NUCLEOTIDE SEQUENCE</scope>
</reference>
<evidence type="ECO:0000256" key="5">
    <source>
        <dbReference type="ARBA" id="ARBA00023242"/>
    </source>
</evidence>
<dbReference type="AlphaFoldDB" id="A0A815MIR6"/>
<organism evidence="7 8">
    <name type="scientific">Adineta ricciae</name>
    <name type="common">Rotifer</name>
    <dbReference type="NCBI Taxonomy" id="249248"/>
    <lineage>
        <taxon>Eukaryota</taxon>
        <taxon>Metazoa</taxon>
        <taxon>Spiralia</taxon>
        <taxon>Gnathifera</taxon>
        <taxon>Rotifera</taxon>
        <taxon>Eurotatoria</taxon>
        <taxon>Bdelloidea</taxon>
        <taxon>Adinetida</taxon>
        <taxon>Adinetidae</taxon>
        <taxon>Adineta</taxon>
    </lineage>
</organism>
<evidence type="ECO:0000256" key="6">
    <source>
        <dbReference type="SAM" id="MobiDB-lite"/>
    </source>
</evidence>
<keyword evidence="5" id="KW-0539">Nucleus</keyword>
<dbReference type="Gene3D" id="3.40.220.10">
    <property type="entry name" value="Leucine Aminopeptidase, subunit E, domain 1"/>
    <property type="match status" value="1"/>
</dbReference>
<dbReference type="GO" id="GO:0005634">
    <property type="term" value="C:nucleus"/>
    <property type="evidence" value="ECO:0007669"/>
    <property type="project" value="UniProtKB-SubCell"/>
</dbReference>
<dbReference type="GO" id="GO:0005737">
    <property type="term" value="C:cytoplasm"/>
    <property type="evidence" value="ECO:0007669"/>
    <property type="project" value="TreeGrafter"/>
</dbReference>
<evidence type="ECO:0008006" key="9">
    <source>
        <dbReference type="Google" id="ProtNLM"/>
    </source>
</evidence>
<feature type="compositionally biased region" description="Polar residues" evidence="6">
    <location>
        <begin position="254"/>
        <end position="282"/>
    </location>
</feature>
<keyword evidence="8" id="KW-1185">Reference proteome</keyword>
<name>A0A815MIR6_ADIRI</name>
<dbReference type="GO" id="GO:0010629">
    <property type="term" value="P:negative regulation of gene expression"/>
    <property type="evidence" value="ECO:0007669"/>
    <property type="project" value="TreeGrafter"/>
</dbReference>